<gene>
    <name evidence="10" type="ORF">IXC47_01355</name>
</gene>
<evidence type="ECO:0000256" key="1">
    <source>
        <dbReference type="ARBA" id="ARBA00004651"/>
    </source>
</evidence>
<keyword evidence="8" id="KW-0997">Cell inner membrane</keyword>
<keyword evidence="7 8" id="KW-0472">Membrane</keyword>
<name>A0ABS0EN88_9BURK</name>
<sequence length="425" mass="45958">MSEIKETNTLPASTAAAVVINSSALAIMLAALSMLGPFSIDTYLPAFPNIQASLNASALEVQQTLTAYLFSFAVMILWHGALSDAFGRRNIILVSLAVFAVATLACAAVHSIEYLWVFRMLQGISAGAGVVIGRAIIRDLYAGSAAERLLSLVTMIFSIAPAIAPILGGWIVKHSDWRTIFLALFAYAVLLLIYCYKRLPESLPPEKRQPFNPHFLYHSYKRVFRSPLFHLKAGAVAFNFAGMFLYVAAAPVFLVEHLGLGPDQFGWQFIPTVAGIFCGALAANRLAGNIPISRQVLIGFGFLIGATVFNVTYHALFPPALPWSVAPLFFYTFGMSMVAPGATLLVLDLFPNIRGIVASCQSFVLTILGALVAGVIAPALSHTPIALAAGQMIFTLIALSLWLGGRTYRRFLDARQEPNAWESVE</sequence>
<feature type="transmembrane region" description="Helical" evidence="8">
    <location>
        <begin position="229"/>
        <end position="253"/>
    </location>
</feature>
<evidence type="ECO:0000256" key="8">
    <source>
        <dbReference type="RuleBase" id="RU365088"/>
    </source>
</evidence>
<evidence type="ECO:0000313" key="10">
    <source>
        <dbReference type="EMBL" id="MBF8176322.1"/>
    </source>
</evidence>
<dbReference type="RefSeq" id="WP_195874484.1">
    <property type="nucleotide sequence ID" value="NZ_JADOEL010000001.1"/>
</dbReference>
<keyword evidence="4" id="KW-1003">Cell membrane</keyword>
<dbReference type="InterPro" id="IPR036259">
    <property type="entry name" value="MFS_trans_sf"/>
</dbReference>
<dbReference type="PANTHER" id="PTHR42718:SF9">
    <property type="entry name" value="MAJOR FACILITATOR SUPERFAMILY MULTIDRUG TRANSPORTER MFSC"/>
    <property type="match status" value="1"/>
</dbReference>
<keyword evidence="3 8" id="KW-0813">Transport</keyword>
<comment type="subcellular location">
    <subcellularLocation>
        <location evidence="8">Cell inner membrane</location>
        <topology evidence="8">Multi-pass membrane protein</topology>
    </subcellularLocation>
    <subcellularLocation>
        <location evidence="1">Cell membrane</location>
        <topology evidence="1">Multi-pass membrane protein</topology>
    </subcellularLocation>
</comment>
<accession>A0ABS0EN88</accession>
<comment type="caution">
    <text evidence="10">The sequence shown here is derived from an EMBL/GenBank/DDBJ whole genome shotgun (WGS) entry which is preliminary data.</text>
</comment>
<dbReference type="InterPro" id="IPR011701">
    <property type="entry name" value="MFS"/>
</dbReference>
<feature type="transmembrane region" description="Helical" evidence="8">
    <location>
        <begin position="65"/>
        <end position="82"/>
    </location>
</feature>
<dbReference type="Gene3D" id="1.20.1720.10">
    <property type="entry name" value="Multidrug resistance protein D"/>
    <property type="match status" value="1"/>
</dbReference>
<feature type="transmembrane region" description="Helical" evidence="8">
    <location>
        <begin position="265"/>
        <end position="284"/>
    </location>
</feature>
<feature type="transmembrane region" description="Helical" evidence="8">
    <location>
        <begin position="91"/>
        <end position="110"/>
    </location>
</feature>
<feature type="transmembrane region" description="Helical" evidence="8">
    <location>
        <begin position="149"/>
        <end position="171"/>
    </location>
</feature>
<dbReference type="Proteomes" id="UP000657372">
    <property type="component" value="Unassembled WGS sequence"/>
</dbReference>
<dbReference type="InterPro" id="IPR004812">
    <property type="entry name" value="Efflux_drug-R_Bcr/CmlA"/>
</dbReference>
<dbReference type="PRINTS" id="PR01036">
    <property type="entry name" value="TCRTETB"/>
</dbReference>
<evidence type="ECO:0000256" key="3">
    <source>
        <dbReference type="ARBA" id="ARBA00022448"/>
    </source>
</evidence>
<comment type="similarity">
    <text evidence="2 8">Belongs to the major facilitator superfamily. Bcr/CmlA family.</text>
</comment>
<keyword evidence="11" id="KW-1185">Reference proteome</keyword>
<feature type="domain" description="Major facilitator superfamily (MFS) profile" evidence="9">
    <location>
        <begin position="25"/>
        <end position="416"/>
    </location>
</feature>
<evidence type="ECO:0000256" key="5">
    <source>
        <dbReference type="ARBA" id="ARBA00022692"/>
    </source>
</evidence>
<reference evidence="10 11" key="1">
    <citation type="submission" date="2020-11" db="EMBL/GenBank/DDBJ databases">
        <title>WGS of Herminiimonas contaminans strain Marseille-Q4544 isolated from planarians Schmidtea mediterranea.</title>
        <authorList>
            <person name="Kangale L."/>
        </authorList>
    </citation>
    <scope>NUCLEOTIDE SEQUENCE [LARGE SCALE GENOMIC DNA]</scope>
    <source>
        <strain evidence="10 11">Marseille-Q4544</strain>
    </source>
</reference>
<evidence type="ECO:0000313" key="11">
    <source>
        <dbReference type="Proteomes" id="UP000657372"/>
    </source>
</evidence>
<evidence type="ECO:0000256" key="6">
    <source>
        <dbReference type="ARBA" id="ARBA00022989"/>
    </source>
</evidence>
<protein>
    <recommendedName>
        <fullName evidence="8">Bcr/CflA family efflux transporter</fullName>
    </recommendedName>
</protein>
<feature type="transmembrane region" description="Helical" evidence="8">
    <location>
        <begin position="328"/>
        <end position="350"/>
    </location>
</feature>
<dbReference type="CDD" id="cd17320">
    <property type="entry name" value="MFS_MdfA_MDR_like"/>
    <property type="match status" value="1"/>
</dbReference>
<evidence type="ECO:0000256" key="7">
    <source>
        <dbReference type="ARBA" id="ARBA00023136"/>
    </source>
</evidence>
<evidence type="ECO:0000259" key="9">
    <source>
        <dbReference type="PROSITE" id="PS50850"/>
    </source>
</evidence>
<evidence type="ECO:0000256" key="2">
    <source>
        <dbReference type="ARBA" id="ARBA00006236"/>
    </source>
</evidence>
<dbReference type="InterPro" id="IPR020846">
    <property type="entry name" value="MFS_dom"/>
</dbReference>
<feature type="transmembrane region" description="Helical" evidence="8">
    <location>
        <begin position="362"/>
        <end position="380"/>
    </location>
</feature>
<keyword evidence="5 8" id="KW-0812">Transmembrane</keyword>
<dbReference type="PROSITE" id="PS50850">
    <property type="entry name" value="MFS"/>
    <property type="match status" value="1"/>
</dbReference>
<feature type="transmembrane region" description="Helical" evidence="8">
    <location>
        <begin position="116"/>
        <end position="137"/>
    </location>
</feature>
<dbReference type="SUPFAM" id="SSF103473">
    <property type="entry name" value="MFS general substrate transporter"/>
    <property type="match status" value="1"/>
</dbReference>
<feature type="transmembrane region" description="Helical" evidence="8">
    <location>
        <begin position="12"/>
        <end position="35"/>
    </location>
</feature>
<proteinExistence type="inferred from homology"/>
<keyword evidence="6 8" id="KW-1133">Transmembrane helix</keyword>
<dbReference type="Pfam" id="PF07690">
    <property type="entry name" value="MFS_1"/>
    <property type="match status" value="1"/>
</dbReference>
<dbReference type="NCBIfam" id="TIGR00710">
    <property type="entry name" value="efflux_Bcr_CflA"/>
    <property type="match status" value="1"/>
</dbReference>
<feature type="transmembrane region" description="Helical" evidence="8">
    <location>
        <begin position="386"/>
        <end position="405"/>
    </location>
</feature>
<evidence type="ECO:0000256" key="4">
    <source>
        <dbReference type="ARBA" id="ARBA00022475"/>
    </source>
</evidence>
<feature type="transmembrane region" description="Helical" evidence="8">
    <location>
        <begin position="296"/>
        <end position="316"/>
    </location>
</feature>
<organism evidence="10 11">
    <name type="scientific">Herminiimonas contaminans</name>
    <dbReference type="NCBI Taxonomy" id="1111140"/>
    <lineage>
        <taxon>Bacteria</taxon>
        <taxon>Pseudomonadati</taxon>
        <taxon>Pseudomonadota</taxon>
        <taxon>Betaproteobacteria</taxon>
        <taxon>Burkholderiales</taxon>
        <taxon>Oxalobacteraceae</taxon>
        <taxon>Herminiimonas</taxon>
    </lineage>
</organism>
<dbReference type="PANTHER" id="PTHR42718">
    <property type="entry name" value="MAJOR FACILITATOR SUPERFAMILY MULTIDRUG TRANSPORTER MFSC"/>
    <property type="match status" value="1"/>
</dbReference>
<dbReference type="EMBL" id="JADOEL010000001">
    <property type="protein sequence ID" value="MBF8176322.1"/>
    <property type="molecule type" value="Genomic_DNA"/>
</dbReference>
<feature type="transmembrane region" description="Helical" evidence="8">
    <location>
        <begin position="177"/>
        <end position="196"/>
    </location>
</feature>